<dbReference type="Proteomes" id="UP000192923">
    <property type="component" value="Unassembled WGS sequence"/>
</dbReference>
<proteinExistence type="predicted"/>
<organism evidence="1 2">
    <name type="scientific">Methylomagnum ishizawai</name>
    <dbReference type="NCBI Taxonomy" id="1760988"/>
    <lineage>
        <taxon>Bacteria</taxon>
        <taxon>Pseudomonadati</taxon>
        <taxon>Pseudomonadota</taxon>
        <taxon>Gammaproteobacteria</taxon>
        <taxon>Methylococcales</taxon>
        <taxon>Methylococcaceae</taxon>
        <taxon>Methylomagnum</taxon>
    </lineage>
</organism>
<sequence>MIADILYLSLQEGQSYHQENPASTLQDAQAEAQRRWPEEPYIGLCRAFFLSGWVQAGFGDGAEPAES</sequence>
<accession>A0A1Y6CZ85</accession>
<evidence type="ECO:0000313" key="2">
    <source>
        <dbReference type="Proteomes" id="UP000192923"/>
    </source>
</evidence>
<protein>
    <submittedName>
        <fullName evidence="1">Uncharacterized protein</fullName>
    </submittedName>
</protein>
<dbReference type="AlphaFoldDB" id="A0A1Y6CZ85"/>
<dbReference type="EMBL" id="FXAM01000001">
    <property type="protein sequence ID" value="SMF95616.1"/>
    <property type="molecule type" value="Genomic_DNA"/>
</dbReference>
<reference evidence="1 2" key="1">
    <citation type="submission" date="2016-12" db="EMBL/GenBank/DDBJ databases">
        <authorList>
            <person name="Song W.-J."/>
            <person name="Kurnit D.M."/>
        </authorList>
    </citation>
    <scope>NUCLEOTIDE SEQUENCE [LARGE SCALE GENOMIC DNA]</scope>
    <source>
        <strain evidence="1 2">175</strain>
    </source>
</reference>
<gene>
    <name evidence="1" type="ORF">SAMN02949497_2981</name>
</gene>
<evidence type="ECO:0000313" key="1">
    <source>
        <dbReference type="EMBL" id="SMF95616.1"/>
    </source>
</evidence>
<dbReference type="RefSeq" id="WP_085213987.1">
    <property type="nucleotide sequence ID" value="NZ_FXAM01000001.1"/>
</dbReference>
<keyword evidence="2" id="KW-1185">Reference proteome</keyword>
<name>A0A1Y6CZ85_9GAMM</name>